<reference evidence="1" key="2">
    <citation type="submission" date="2020-11" db="EMBL/GenBank/DDBJ databases">
        <authorList>
            <person name="McCartney M.A."/>
            <person name="Auch B."/>
            <person name="Kono T."/>
            <person name="Mallez S."/>
            <person name="Becker A."/>
            <person name="Gohl D.M."/>
            <person name="Silverstein K.A.T."/>
            <person name="Koren S."/>
            <person name="Bechman K.B."/>
            <person name="Herman A."/>
            <person name="Abrahante J.E."/>
            <person name="Garbe J."/>
        </authorList>
    </citation>
    <scope>NUCLEOTIDE SEQUENCE</scope>
    <source>
        <strain evidence="1">Duluth1</strain>
        <tissue evidence="1">Whole animal</tissue>
    </source>
</reference>
<evidence type="ECO:0000313" key="1">
    <source>
        <dbReference type="EMBL" id="KAH3876426.1"/>
    </source>
</evidence>
<evidence type="ECO:0000313" key="2">
    <source>
        <dbReference type="Proteomes" id="UP000828390"/>
    </source>
</evidence>
<protein>
    <submittedName>
        <fullName evidence="1">Uncharacterized protein</fullName>
    </submittedName>
</protein>
<dbReference type="Proteomes" id="UP000828390">
    <property type="component" value="Unassembled WGS sequence"/>
</dbReference>
<reference evidence="1" key="1">
    <citation type="journal article" date="2019" name="bioRxiv">
        <title>The Genome of the Zebra Mussel, Dreissena polymorpha: A Resource for Invasive Species Research.</title>
        <authorList>
            <person name="McCartney M.A."/>
            <person name="Auch B."/>
            <person name="Kono T."/>
            <person name="Mallez S."/>
            <person name="Zhang Y."/>
            <person name="Obille A."/>
            <person name="Becker A."/>
            <person name="Abrahante J.E."/>
            <person name="Garbe J."/>
            <person name="Badalamenti J.P."/>
            <person name="Herman A."/>
            <person name="Mangelson H."/>
            <person name="Liachko I."/>
            <person name="Sullivan S."/>
            <person name="Sone E.D."/>
            <person name="Koren S."/>
            <person name="Silverstein K.A.T."/>
            <person name="Beckman K.B."/>
            <person name="Gohl D.M."/>
        </authorList>
    </citation>
    <scope>NUCLEOTIDE SEQUENCE</scope>
    <source>
        <strain evidence="1">Duluth1</strain>
        <tissue evidence="1">Whole animal</tissue>
    </source>
</reference>
<keyword evidence="2" id="KW-1185">Reference proteome</keyword>
<proteinExistence type="predicted"/>
<name>A0A9D4MHP5_DREPO</name>
<dbReference type="EMBL" id="JAIWYP010000001">
    <property type="protein sequence ID" value="KAH3876426.1"/>
    <property type="molecule type" value="Genomic_DNA"/>
</dbReference>
<dbReference type="AlphaFoldDB" id="A0A9D4MHP5"/>
<gene>
    <name evidence="1" type="ORF">DPMN_000266</name>
</gene>
<sequence>MKSQHLVPQSLRDIEKLALQGKHAARMDIIVNLYMQQALGNLLQSLSSKEGNLDSAVQCVRDIFTMNTKSLDQLGRTGAIHHLIRRKCAMADTGLNESKDIRNQLWNLSLSHEGVFGPGLEQT</sequence>
<organism evidence="1 2">
    <name type="scientific">Dreissena polymorpha</name>
    <name type="common">Zebra mussel</name>
    <name type="synonym">Mytilus polymorpha</name>
    <dbReference type="NCBI Taxonomy" id="45954"/>
    <lineage>
        <taxon>Eukaryota</taxon>
        <taxon>Metazoa</taxon>
        <taxon>Spiralia</taxon>
        <taxon>Lophotrochozoa</taxon>
        <taxon>Mollusca</taxon>
        <taxon>Bivalvia</taxon>
        <taxon>Autobranchia</taxon>
        <taxon>Heteroconchia</taxon>
        <taxon>Euheterodonta</taxon>
        <taxon>Imparidentia</taxon>
        <taxon>Neoheterodontei</taxon>
        <taxon>Myida</taxon>
        <taxon>Dreissenoidea</taxon>
        <taxon>Dreissenidae</taxon>
        <taxon>Dreissena</taxon>
    </lineage>
</organism>
<comment type="caution">
    <text evidence="1">The sequence shown here is derived from an EMBL/GenBank/DDBJ whole genome shotgun (WGS) entry which is preliminary data.</text>
</comment>
<accession>A0A9D4MHP5</accession>